<name>A0ABR1B3M2_POLSC</name>
<protein>
    <submittedName>
        <fullName evidence="1">Uncharacterized protein</fullName>
    </submittedName>
</protein>
<dbReference type="Proteomes" id="UP001359485">
    <property type="component" value="Unassembled WGS sequence"/>
</dbReference>
<keyword evidence="2" id="KW-1185">Reference proteome</keyword>
<dbReference type="EMBL" id="JAWJWF010000004">
    <property type="protein sequence ID" value="KAK6634101.1"/>
    <property type="molecule type" value="Genomic_DNA"/>
</dbReference>
<gene>
    <name evidence="1" type="ORF">RUM44_004709</name>
</gene>
<comment type="caution">
    <text evidence="1">The sequence shown here is derived from an EMBL/GenBank/DDBJ whole genome shotgun (WGS) entry which is preliminary data.</text>
</comment>
<reference evidence="1 2" key="1">
    <citation type="submission" date="2023-09" db="EMBL/GenBank/DDBJ databases">
        <title>Genomes of two closely related lineages of the louse Polyplax serrata with different host specificities.</title>
        <authorList>
            <person name="Martinu J."/>
            <person name="Tarabai H."/>
            <person name="Stefka J."/>
            <person name="Hypsa V."/>
        </authorList>
    </citation>
    <scope>NUCLEOTIDE SEQUENCE [LARGE SCALE GENOMIC DNA]</scope>
    <source>
        <strain evidence="1">98ZLc_SE</strain>
    </source>
</reference>
<feature type="non-terminal residue" evidence="1">
    <location>
        <position position="1"/>
    </location>
</feature>
<evidence type="ECO:0000313" key="1">
    <source>
        <dbReference type="EMBL" id="KAK6634101.1"/>
    </source>
</evidence>
<sequence>SETRLRWYQPHGGTRYKPKSRIPRYALTLWLIPDTFDTFFFCPVGNAGEIREDVP</sequence>
<evidence type="ECO:0000313" key="2">
    <source>
        <dbReference type="Proteomes" id="UP001359485"/>
    </source>
</evidence>
<accession>A0ABR1B3M2</accession>
<organism evidence="1 2">
    <name type="scientific">Polyplax serrata</name>
    <name type="common">Common mouse louse</name>
    <dbReference type="NCBI Taxonomy" id="468196"/>
    <lineage>
        <taxon>Eukaryota</taxon>
        <taxon>Metazoa</taxon>
        <taxon>Ecdysozoa</taxon>
        <taxon>Arthropoda</taxon>
        <taxon>Hexapoda</taxon>
        <taxon>Insecta</taxon>
        <taxon>Pterygota</taxon>
        <taxon>Neoptera</taxon>
        <taxon>Paraneoptera</taxon>
        <taxon>Psocodea</taxon>
        <taxon>Troctomorpha</taxon>
        <taxon>Phthiraptera</taxon>
        <taxon>Anoplura</taxon>
        <taxon>Polyplacidae</taxon>
        <taxon>Polyplax</taxon>
    </lineage>
</organism>
<proteinExistence type="predicted"/>